<reference evidence="2" key="1">
    <citation type="submission" date="2022-02" db="EMBL/GenBank/DDBJ databases">
        <authorList>
            <person name="Henning P.M."/>
            <person name="McCubbin A.G."/>
            <person name="Shore J.S."/>
        </authorList>
    </citation>
    <scope>NUCLEOTIDE SEQUENCE</scope>
    <source>
        <strain evidence="2">F60SS</strain>
        <tissue evidence="2">Leaves</tissue>
    </source>
</reference>
<dbReference type="GO" id="GO:0005666">
    <property type="term" value="C:RNA polymerase III complex"/>
    <property type="evidence" value="ECO:0007669"/>
    <property type="project" value="InterPro"/>
</dbReference>
<dbReference type="EMBL" id="JAKUCV010003434">
    <property type="protein sequence ID" value="KAJ4838930.1"/>
    <property type="molecule type" value="Genomic_DNA"/>
</dbReference>
<dbReference type="AlphaFoldDB" id="A0A9Q0FWD3"/>
<dbReference type="GO" id="GO:0042797">
    <property type="term" value="P:tRNA transcription by RNA polymerase III"/>
    <property type="evidence" value="ECO:0007669"/>
    <property type="project" value="TreeGrafter"/>
</dbReference>
<protein>
    <recommendedName>
        <fullName evidence="4">DNA-directed RNA polymerase III subunit RPC4</fullName>
    </recommendedName>
</protein>
<gene>
    <name evidence="2" type="ORF">Tsubulata_003665</name>
</gene>
<feature type="region of interest" description="Disordered" evidence="1">
    <location>
        <begin position="58"/>
        <end position="85"/>
    </location>
</feature>
<reference evidence="2" key="2">
    <citation type="journal article" date="2023" name="Plants (Basel)">
        <title>Annotation of the Turnera subulata (Passifloraceae) Draft Genome Reveals the S-Locus Evolved after the Divergence of Turneroideae from Passifloroideae in a Stepwise Manner.</title>
        <authorList>
            <person name="Henning P.M."/>
            <person name="Roalson E.H."/>
            <person name="Mir W."/>
            <person name="McCubbin A.G."/>
            <person name="Shore J.S."/>
        </authorList>
    </citation>
    <scope>NUCLEOTIDE SEQUENCE</scope>
    <source>
        <strain evidence="2">F60SS</strain>
    </source>
</reference>
<dbReference type="OrthoDB" id="5836119at2759"/>
<evidence type="ECO:0000256" key="1">
    <source>
        <dbReference type="SAM" id="MobiDB-lite"/>
    </source>
</evidence>
<proteinExistence type="predicted"/>
<evidence type="ECO:0008006" key="4">
    <source>
        <dbReference type="Google" id="ProtNLM"/>
    </source>
</evidence>
<dbReference type="PANTHER" id="PTHR13408:SF6">
    <property type="entry name" value="DNA BINDING PROTEIN"/>
    <property type="match status" value="1"/>
</dbReference>
<dbReference type="InterPro" id="IPR007811">
    <property type="entry name" value="RPC4"/>
</dbReference>
<dbReference type="PANTHER" id="PTHR13408">
    <property type="entry name" value="DNA-DIRECTED RNA POLYMERASE III"/>
    <property type="match status" value="1"/>
</dbReference>
<dbReference type="GO" id="GO:0003677">
    <property type="term" value="F:DNA binding"/>
    <property type="evidence" value="ECO:0007669"/>
    <property type="project" value="InterPro"/>
</dbReference>
<comment type="caution">
    <text evidence="2">The sequence shown here is derived from an EMBL/GenBank/DDBJ whole genome shotgun (WGS) entry which is preliminary data.</text>
</comment>
<dbReference type="Pfam" id="PF05132">
    <property type="entry name" value="RNA_pol_Rpc4"/>
    <property type="match status" value="1"/>
</dbReference>
<sequence length="336" mass="36765">MDQEQDRPSTGGRRKFKFTPRAQPRSGRSTSATPPLPKREVTDNQDEAAQAEKLMTKFTANLRRNVPKTEKKSSVQVAFGPGASSSTCLRKYGEQHTSNSSCLEVKDSIDYDVGEDGMMVISSSSTVGKDGLVKHPPDTSDELAPISKKGYKEPWDCSHNGYPISLPLRRPYSGDPELLDEAEFGPTTKNLEYDETTVNPAMNLGLLEECDDEKMFFFQLPPKLPIVRRSAGTKGKEKTESSMLSGHTTDWNEKGSLEELPEGYMGKMLIYKSGAVKLKLGNTLYDVSPGSDCIFAQDVMAINTAAKHCCGIGELGKRAVVTPDLDSLLNSVIDLG</sequence>
<evidence type="ECO:0000313" key="2">
    <source>
        <dbReference type="EMBL" id="KAJ4838930.1"/>
    </source>
</evidence>
<name>A0A9Q0FWD3_9ROSI</name>
<evidence type="ECO:0000313" key="3">
    <source>
        <dbReference type="Proteomes" id="UP001141552"/>
    </source>
</evidence>
<dbReference type="Proteomes" id="UP001141552">
    <property type="component" value="Unassembled WGS sequence"/>
</dbReference>
<keyword evidence="3" id="KW-1185">Reference proteome</keyword>
<organism evidence="2 3">
    <name type="scientific">Turnera subulata</name>
    <dbReference type="NCBI Taxonomy" id="218843"/>
    <lineage>
        <taxon>Eukaryota</taxon>
        <taxon>Viridiplantae</taxon>
        <taxon>Streptophyta</taxon>
        <taxon>Embryophyta</taxon>
        <taxon>Tracheophyta</taxon>
        <taxon>Spermatophyta</taxon>
        <taxon>Magnoliopsida</taxon>
        <taxon>eudicotyledons</taxon>
        <taxon>Gunneridae</taxon>
        <taxon>Pentapetalae</taxon>
        <taxon>rosids</taxon>
        <taxon>fabids</taxon>
        <taxon>Malpighiales</taxon>
        <taxon>Passifloraceae</taxon>
        <taxon>Turnera</taxon>
    </lineage>
</organism>
<feature type="region of interest" description="Disordered" evidence="1">
    <location>
        <begin position="1"/>
        <end position="46"/>
    </location>
</feature>
<accession>A0A9Q0FWD3</accession>